<keyword evidence="6 9" id="KW-0769">Symport</keyword>
<dbReference type="InterPro" id="IPR001463">
    <property type="entry name" value="Na/Ala_symport"/>
</dbReference>
<keyword evidence="8 9" id="KW-0472">Membrane</keyword>
<feature type="transmembrane region" description="Helical" evidence="9">
    <location>
        <begin position="257"/>
        <end position="278"/>
    </location>
</feature>
<dbReference type="Pfam" id="PF01235">
    <property type="entry name" value="Na_Ala_symp"/>
    <property type="match status" value="1"/>
</dbReference>
<evidence type="ECO:0000256" key="1">
    <source>
        <dbReference type="ARBA" id="ARBA00004651"/>
    </source>
</evidence>
<keyword evidence="7 9" id="KW-1133">Transmembrane helix</keyword>
<keyword evidence="5 9" id="KW-0812">Transmembrane</keyword>
<sequence length="525" mass="56154">MDLFLENLEKTLGDIGSFVWGPFLLIPLLLGTGIYLTIRLGFLQLIKLGPALKLGLLRRRDDTAEGDISQFQALTTALAATVGVGNIVGVATAIGIGGPGALFWMWVTGVFGMASKYSEAYLGVRFRTTDAAGEKSGGPQYYLQKGIKGPLGKILALTFAVFAFLASFGIGNMTQGNAIALNLQNSFNITPWITGLVLTVFTMIVLVGGIRSIGKVTAGFVPIMIVLYVLGALYILLANVTEIPAALGLIFTDAFTGTAAVGGFTGSVLIIAIQYGVARGIFSNESGMGSAAIAAAAAQTTHPVRQGLVSMTQTFIDTIIVVTCTGLVIVTTGVWQQGKDASATMTGEAFTHGLPGEWGHWIVTLGLVMFAFSTILGWAYYGERNVERLFGRGGVMPYRVIFSLIVFVGCTVPLAVVWNFSDVMNGLMALPNLLGLIILSGLIARETRHYLKHDPKLTATEAEVEEFMRGREGWEDWKSGNVVGSSLTHTGRMSAVQADQQAQHHPKHSTHVDRHHDHPGNPYDD</sequence>
<evidence type="ECO:0000256" key="10">
    <source>
        <dbReference type="SAM" id="MobiDB-lite"/>
    </source>
</evidence>
<dbReference type="Proteomes" id="UP000198881">
    <property type="component" value="Unassembled WGS sequence"/>
</dbReference>
<feature type="region of interest" description="Disordered" evidence="10">
    <location>
        <begin position="494"/>
        <end position="525"/>
    </location>
</feature>
<evidence type="ECO:0000256" key="8">
    <source>
        <dbReference type="ARBA" id="ARBA00023136"/>
    </source>
</evidence>
<feature type="transmembrane region" description="Helical" evidence="9">
    <location>
        <begin position="426"/>
        <end position="444"/>
    </location>
</feature>
<evidence type="ECO:0000256" key="5">
    <source>
        <dbReference type="ARBA" id="ARBA00022692"/>
    </source>
</evidence>
<feature type="transmembrane region" description="Helical" evidence="9">
    <location>
        <begin position="191"/>
        <end position="210"/>
    </location>
</feature>
<dbReference type="NCBIfam" id="TIGR00835">
    <property type="entry name" value="agcS"/>
    <property type="match status" value="1"/>
</dbReference>
<dbReference type="EMBL" id="FPCG01000002">
    <property type="protein sequence ID" value="SFV21453.1"/>
    <property type="molecule type" value="Genomic_DNA"/>
</dbReference>
<feature type="transmembrane region" description="Helical" evidence="9">
    <location>
        <begin position="20"/>
        <end position="38"/>
    </location>
</feature>
<evidence type="ECO:0000256" key="4">
    <source>
        <dbReference type="ARBA" id="ARBA00022475"/>
    </source>
</evidence>
<dbReference type="STRING" id="574650.SAMN04487966_102363"/>
<evidence type="ECO:0000256" key="6">
    <source>
        <dbReference type="ARBA" id="ARBA00022847"/>
    </source>
</evidence>
<feature type="compositionally biased region" description="Polar residues" evidence="10">
    <location>
        <begin position="494"/>
        <end position="503"/>
    </location>
</feature>
<dbReference type="GO" id="GO:0005886">
    <property type="term" value="C:plasma membrane"/>
    <property type="evidence" value="ECO:0007669"/>
    <property type="project" value="UniProtKB-SubCell"/>
</dbReference>
<keyword evidence="3 9" id="KW-0813">Transport</keyword>
<dbReference type="FunFam" id="1.20.1740.10:FF:000004">
    <property type="entry name" value="Sodium:alanine symporter family protein"/>
    <property type="match status" value="1"/>
</dbReference>
<comment type="similarity">
    <text evidence="2 9">Belongs to the alanine or glycine:cation symporter (AGCS) (TC 2.A.25) family.</text>
</comment>
<dbReference type="PANTHER" id="PTHR30330">
    <property type="entry name" value="AGSS FAMILY TRANSPORTER, SODIUM-ALANINE"/>
    <property type="match status" value="1"/>
</dbReference>
<evidence type="ECO:0000256" key="7">
    <source>
        <dbReference type="ARBA" id="ARBA00022989"/>
    </source>
</evidence>
<evidence type="ECO:0000313" key="11">
    <source>
        <dbReference type="EMBL" id="SFV21453.1"/>
    </source>
</evidence>
<feature type="transmembrane region" description="Helical" evidence="9">
    <location>
        <begin position="315"/>
        <end position="338"/>
    </location>
</feature>
<evidence type="ECO:0000256" key="3">
    <source>
        <dbReference type="ARBA" id="ARBA00022448"/>
    </source>
</evidence>
<feature type="compositionally biased region" description="Basic and acidic residues" evidence="10">
    <location>
        <begin position="510"/>
        <end position="519"/>
    </location>
</feature>
<keyword evidence="4 9" id="KW-1003">Cell membrane</keyword>
<evidence type="ECO:0000256" key="2">
    <source>
        <dbReference type="ARBA" id="ARBA00009261"/>
    </source>
</evidence>
<feature type="transmembrane region" description="Helical" evidence="9">
    <location>
        <begin position="358"/>
        <end position="380"/>
    </location>
</feature>
<feature type="transmembrane region" description="Helical" evidence="9">
    <location>
        <begin position="217"/>
        <end position="237"/>
    </location>
</feature>
<evidence type="ECO:0000313" key="12">
    <source>
        <dbReference type="Proteomes" id="UP000198881"/>
    </source>
</evidence>
<dbReference type="RefSeq" id="WP_091695026.1">
    <property type="nucleotide sequence ID" value="NZ_FPCG01000002.1"/>
</dbReference>
<comment type="subcellular location">
    <subcellularLocation>
        <location evidence="1 9">Cell membrane</location>
        <topology evidence="1 9">Multi-pass membrane protein</topology>
    </subcellularLocation>
</comment>
<evidence type="ECO:0000256" key="9">
    <source>
        <dbReference type="RuleBase" id="RU363064"/>
    </source>
</evidence>
<organism evidence="11 12">
    <name type="scientific">Micrococcus terreus</name>
    <dbReference type="NCBI Taxonomy" id="574650"/>
    <lineage>
        <taxon>Bacteria</taxon>
        <taxon>Bacillati</taxon>
        <taxon>Actinomycetota</taxon>
        <taxon>Actinomycetes</taxon>
        <taxon>Micrococcales</taxon>
        <taxon>Micrococcaceae</taxon>
        <taxon>Micrococcus</taxon>
    </lineage>
</organism>
<feature type="transmembrane region" description="Helical" evidence="9">
    <location>
        <begin position="154"/>
        <end position="171"/>
    </location>
</feature>
<accession>A0A1I7MHP5</accession>
<feature type="transmembrane region" description="Helical" evidence="9">
    <location>
        <begin position="400"/>
        <end position="420"/>
    </location>
</feature>
<dbReference type="PANTHER" id="PTHR30330:SF3">
    <property type="entry name" value="TRANSCRIPTIONAL REGULATOR, LRP FAMILY"/>
    <property type="match status" value="1"/>
</dbReference>
<dbReference type="PRINTS" id="PR00175">
    <property type="entry name" value="NAALASMPORT"/>
</dbReference>
<dbReference type="Gene3D" id="1.20.1740.10">
    <property type="entry name" value="Amino acid/polyamine transporter I"/>
    <property type="match status" value="1"/>
</dbReference>
<dbReference type="GO" id="GO:0005283">
    <property type="term" value="F:amino acid:sodium symporter activity"/>
    <property type="evidence" value="ECO:0007669"/>
    <property type="project" value="InterPro"/>
</dbReference>
<dbReference type="AlphaFoldDB" id="A0A1I7MHP5"/>
<gene>
    <name evidence="11" type="ORF">SAMN04487966_102363</name>
</gene>
<proteinExistence type="inferred from homology"/>
<reference evidence="11 12" key="1">
    <citation type="submission" date="2016-10" db="EMBL/GenBank/DDBJ databases">
        <authorList>
            <person name="de Groot N.N."/>
        </authorList>
    </citation>
    <scope>NUCLEOTIDE SEQUENCE [LARGE SCALE GENOMIC DNA]</scope>
    <source>
        <strain evidence="11 12">CGMCC 1.7054</strain>
    </source>
</reference>
<dbReference type="OrthoDB" id="9806926at2"/>
<keyword evidence="12" id="KW-1185">Reference proteome</keyword>
<name>A0A1I7MHP5_9MICC</name>
<protein>
    <submittedName>
        <fullName evidence="11">Alanine or glycine:cation symporter, AGCS family</fullName>
    </submittedName>
</protein>